<dbReference type="EMBL" id="CAJVPP010001358">
    <property type="protein sequence ID" value="CAG8550814.1"/>
    <property type="molecule type" value="Genomic_DNA"/>
</dbReference>
<gene>
    <name evidence="1" type="ORF">FMOSSE_LOCUS6458</name>
</gene>
<dbReference type="Proteomes" id="UP000789375">
    <property type="component" value="Unassembled WGS sequence"/>
</dbReference>
<evidence type="ECO:0000313" key="1">
    <source>
        <dbReference type="EMBL" id="CAG8550814.1"/>
    </source>
</evidence>
<protein>
    <submittedName>
        <fullName evidence="1">14626_t:CDS:1</fullName>
    </submittedName>
</protein>
<sequence>MTIPEKDVNLEIYTKFTTESFQLKFCTSKRKDYARMKPFINLELFHVVGKDII</sequence>
<dbReference type="AlphaFoldDB" id="A0A9N9AZX9"/>
<accession>A0A9N9AZX9</accession>
<reference evidence="1" key="1">
    <citation type="submission" date="2021-06" db="EMBL/GenBank/DDBJ databases">
        <authorList>
            <person name="Kallberg Y."/>
            <person name="Tangrot J."/>
            <person name="Rosling A."/>
        </authorList>
    </citation>
    <scope>NUCLEOTIDE SEQUENCE</scope>
    <source>
        <strain evidence="1">87-6 pot B 2015</strain>
    </source>
</reference>
<evidence type="ECO:0000313" key="2">
    <source>
        <dbReference type="Proteomes" id="UP000789375"/>
    </source>
</evidence>
<keyword evidence="2" id="KW-1185">Reference proteome</keyword>
<name>A0A9N9AZX9_FUNMO</name>
<proteinExistence type="predicted"/>
<comment type="caution">
    <text evidence="1">The sequence shown here is derived from an EMBL/GenBank/DDBJ whole genome shotgun (WGS) entry which is preliminary data.</text>
</comment>
<organism evidence="1 2">
    <name type="scientific">Funneliformis mosseae</name>
    <name type="common">Endomycorrhizal fungus</name>
    <name type="synonym">Glomus mosseae</name>
    <dbReference type="NCBI Taxonomy" id="27381"/>
    <lineage>
        <taxon>Eukaryota</taxon>
        <taxon>Fungi</taxon>
        <taxon>Fungi incertae sedis</taxon>
        <taxon>Mucoromycota</taxon>
        <taxon>Glomeromycotina</taxon>
        <taxon>Glomeromycetes</taxon>
        <taxon>Glomerales</taxon>
        <taxon>Glomeraceae</taxon>
        <taxon>Funneliformis</taxon>
    </lineage>
</organism>